<comment type="caution">
    <text evidence="1">The sequence shown here is derived from an EMBL/GenBank/DDBJ whole genome shotgun (WGS) entry which is preliminary data.</text>
</comment>
<dbReference type="Proteomes" id="UP001590951">
    <property type="component" value="Unassembled WGS sequence"/>
</dbReference>
<evidence type="ECO:0000313" key="2">
    <source>
        <dbReference type="Proteomes" id="UP001590951"/>
    </source>
</evidence>
<organism evidence="1 2">
    <name type="scientific">Lepraria finkii</name>
    <dbReference type="NCBI Taxonomy" id="1340010"/>
    <lineage>
        <taxon>Eukaryota</taxon>
        <taxon>Fungi</taxon>
        <taxon>Dikarya</taxon>
        <taxon>Ascomycota</taxon>
        <taxon>Pezizomycotina</taxon>
        <taxon>Lecanoromycetes</taxon>
        <taxon>OSLEUM clade</taxon>
        <taxon>Lecanoromycetidae</taxon>
        <taxon>Lecanorales</taxon>
        <taxon>Lecanorineae</taxon>
        <taxon>Stereocaulaceae</taxon>
        <taxon>Lepraria</taxon>
    </lineage>
</organism>
<proteinExistence type="predicted"/>
<sequence>MAPFTLFPFALVSLVDHPLETINHILQQAHDGSTVDGWDFWLATDNYDDVPGRKPGGARESGTEAPVLDTFKSPFIGQSVTDVIKLLKNKPDHVEIESKFFAILDKKADDTKVVLIRIADNEGNPIEPSCVLKDA</sequence>
<name>A0ABR4APX4_9LECA</name>
<accession>A0ABR4APX4</accession>
<reference evidence="1 2" key="1">
    <citation type="submission" date="2024-09" db="EMBL/GenBank/DDBJ databases">
        <title>Rethinking Asexuality: The Enigmatic Case of Functional Sexual Genes in Lepraria (Stereocaulaceae).</title>
        <authorList>
            <person name="Doellman M."/>
            <person name="Sun Y."/>
            <person name="Barcenas-Pena A."/>
            <person name="Lumbsch H.T."/>
            <person name="Grewe F."/>
        </authorList>
    </citation>
    <scope>NUCLEOTIDE SEQUENCE [LARGE SCALE GENOMIC DNA]</scope>
    <source>
        <strain evidence="1 2">Grewe 0041</strain>
    </source>
</reference>
<gene>
    <name evidence="1" type="ORF">ABVK25_011339</name>
</gene>
<protein>
    <submittedName>
        <fullName evidence="1">Uncharacterized protein</fullName>
    </submittedName>
</protein>
<evidence type="ECO:0000313" key="1">
    <source>
        <dbReference type="EMBL" id="KAL2047789.1"/>
    </source>
</evidence>
<dbReference type="EMBL" id="JBHFEH010000094">
    <property type="protein sequence ID" value="KAL2047789.1"/>
    <property type="molecule type" value="Genomic_DNA"/>
</dbReference>
<keyword evidence="2" id="KW-1185">Reference proteome</keyword>